<dbReference type="InterPro" id="IPR002550">
    <property type="entry name" value="CNNM"/>
</dbReference>
<evidence type="ECO:0000256" key="4">
    <source>
        <dbReference type="ARBA" id="ARBA00022692"/>
    </source>
</evidence>
<gene>
    <name evidence="14" type="ORF">PV02_09375</name>
</gene>
<dbReference type="CDD" id="cd04590">
    <property type="entry name" value="CBS_pair_CorC_HlyC_assoc"/>
    <property type="match status" value="1"/>
</dbReference>
<dbReference type="EMBL" id="JTEO01000005">
    <property type="protein sequence ID" value="MCQ6963324.1"/>
    <property type="molecule type" value="Genomic_DNA"/>
</dbReference>
<proteinExistence type="predicted"/>
<dbReference type="PROSITE" id="PS51371">
    <property type="entry name" value="CBS"/>
    <property type="match status" value="2"/>
</dbReference>
<sequence>MSYTFEIAIVLTLILLNGIFAMSEFALVSSRKARLKQLAEEGSPGAEAALALSNELTPFLSTIQIGITLIGILAGAYGGATIAQGLAGYLSEFSALARYSDALSIVIVVVTITYLTLVVGELVPKRVALSKAETIATKVSRPMMFLSSIARPFVVILSVSTEAVLRLLRIHQTSEPPVTEEEIKSMLEEGTEAGVFEMAELSMIEGVLEIGDLRVESLMTHHTDIIALDLDDSIDENLQKMVRSGRSYFPAYYKDLDNIVGIVSVKQVLAEIVESGTFDIRADLAKPLFVPEALPVLKLLELFKELGVHIALVTGEYGSVEGLITLHDILEAIVGDVRSLGEPAETPVVLREDGSWLIDGDTPLEKVKDVLSVDSFPQEEQEYYRTIAGFIIFVLQRIPKTGDHIEFKGMRYEVVDMDGNKVDKVLVMKVPQSP</sequence>
<dbReference type="InterPro" id="IPR005170">
    <property type="entry name" value="Transptr-assoc_dom"/>
</dbReference>
<keyword evidence="9" id="KW-0486">Methionine biosynthesis</keyword>
<comment type="subcellular location">
    <subcellularLocation>
        <location evidence="1">Cell membrane</location>
        <topology evidence="1">Multi-pass membrane protein</topology>
    </subcellularLocation>
</comment>
<evidence type="ECO:0000256" key="2">
    <source>
        <dbReference type="ARBA" id="ARBA00022475"/>
    </source>
</evidence>
<evidence type="ECO:0000256" key="5">
    <source>
        <dbReference type="ARBA" id="ARBA00022737"/>
    </source>
</evidence>
<keyword evidence="6 11" id="KW-1133">Transmembrane helix</keyword>
<dbReference type="PANTHER" id="PTHR43099:SF5">
    <property type="entry name" value="HLYC_CORC FAMILY TRANSPORTER"/>
    <property type="match status" value="1"/>
</dbReference>
<keyword evidence="7 10" id="KW-0129">CBS domain</keyword>
<dbReference type="InterPro" id="IPR036318">
    <property type="entry name" value="FAD-bd_PCMH-like_sf"/>
</dbReference>
<feature type="domain" description="CNNM transmembrane" evidence="13">
    <location>
        <begin position="1"/>
        <end position="200"/>
    </location>
</feature>
<dbReference type="InterPro" id="IPR016169">
    <property type="entry name" value="FAD-bd_PCMH_sub2"/>
</dbReference>
<reference evidence="14 15" key="1">
    <citation type="journal article" date="2011" name="Appl. Environ. Microbiol.">
        <title>Methanogenic archaea isolated from Taiwan's Chelungpu fault.</title>
        <authorList>
            <person name="Wu S.Y."/>
            <person name="Lai M.C."/>
        </authorList>
    </citation>
    <scope>NUCLEOTIDE SEQUENCE [LARGE SCALE GENOMIC DNA]</scope>
    <source>
        <strain evidence="14 15">St545Mb</strain>
    </source>
</reference>
<feature type="transmembrane region" description="Helical" evidence="11">
    <location>
        <begin position="102"/>
        <end position="123"/>
    </location>
</feature>
<dbReference type="InterPro" id="IPR051676">
    <property type="entry name" value="UPF0053_domain"/>
</dbReference>
<keyword evidence="2" id="KW-1003">Cell membrane</keyword>
<dbReference type="Pfam" id="PF03471">
    <property type="entry name" value="CorC_HlyC"/>
    <property type="match status" value="1"/>
</dbReference>
<evidence type="ECO:0008006" key="16">
    <source>
        <dbReference type="Google" id="ProtNLM"/>
    </source>
</evidence>
<evidence type="ECO:0000256" key="11">
    <source>
        <dbReference type="SAM" id="Phobius"/>
    </source>
</evidence>
<keyword evidence="8 11" id="KW-0472">Membrane</keyword>
<evidence type="ECO:0000313" key="15">
    <source>
        <dbReference type="Proteomes" id="UP001206983"/>
    </source>
</evidence>
<dbReference type="SMART" id="SM01091">
    <property type="entry name" value="CorC_HlyC"/>
    <property type="match status" value="1"/>
</dbReference>
<keyword evidence="3" id="KW-0028">Amino-acid biosynthesis</keyword>
<dbReference type="PANTHER" id="PTHR43099">
    <property type="entry name" value="UPF0053 PROTEIN YRKA"/>
    <property type="match status" value="1"/>
</dbReference>
<evidence type="ECO:0000256" key="8">
    <source>
        <dbReference type="ARBA" id="ARBA00023136"/>
    </source>
</evidence>
<dbReference type="GO" id="GO:0050660">
    <property type="term" value="F:flavin adenine dinucleotide binding"/>
    <property type="evidence" value="ECO:0007669"/>
    <property type="project" value="InterPro"/>
</dbReference>
<dbReference type="Proteomes" id="UP001206983">
    <property type="component" value="Unassembled WGS sequence"/>
</dbReference>
<evidence type="ECO:0000256" key="1">
    <source>
        <dbReference type="ARBA" id="ARBA00004651"/>
    </source>
</evidence>
<dbReference type="InterPro" id="IPR046342">
    <property type="entry name" value="CBS_dom_sf"/>
</dbReference>
<dbReference type="GO" id="GO:0009086">
    <property type="term" value="P:methionine biosynthetic process"/>
    <property type="evidence" value="ECO:0007669"/>
    <property type="project" value="UniProtKB-KW"/>
</dbReference>
<dbReference type="InterPro" id="IPR000644">
    <property type="entry name" value="CBS_dom"/>
</dbReference>
<accession>A0AAE3HBX4</accession>
<dbReference type="SUPFAM" id="SSF56176">
    <property type="entry name" value="FAD-binding/transporter-associated domain-like"/>
    <property type="match status" value="1"/>
</dbReference>
<dbReference type="Pfam" id="PF00571">
    <property type="entry name" value="CBS"/>
    <property type="match status" value="2"/>
</dbReference>
<dbReference type="Gene3D" id="3.30.465.10">
    <property type="match status" value="1"/>
</dbReference>
<evidence type="ECO:0000256" key="7">
    <source>
        <dbReference type="ARBA" id="ARBA00023122"/>
    </source>
</evidence>
<feature type="domain" description="CBS" evidence="12">
    <location>
        <begin position="219"/>
        <end position="280"/>
    </location>
</feature>
<dbReference type="GO" id="GO:0005886">
    <property type="term" value="C:plasma membrane"/>
    <property type="evidence" value="ECO:0007669"/>
    <property type="project" value="UniProtKB-SubCell"/>
</dbReference>
<dbReference type="Pfam" id="PF01595">
    <property type="entry name" value="CNNM"/>
    <property type="match status" value="1"/>
</dbReference>
<feature type="transmembrane region" description="Helical" evidence="11">
    <location>
        <begin position="65"/>
        <end position="90"/>
    </location>
</feature>
<keyword evidence="15" id="KW-1185">Reference proteome</keyword>
<feature type="transmembrane region" description="Helical" evidence="11">
    <location>
        <begin position="144"/>
        <end position="168"/>
    </location>
</feature>
<feature type="domain" description="CBS" evidence="12">
    <location>
        <begin position="282"/>
        <end position="340"/>
    </location>
</feature>
<evidence type="ECO:0000256" key="3">
    <source>
        <dbReference type="ARBA" id="ARBA00022605"/>
    </source>
</evidence>
<organism evidence="14 15">
    <name type="scientific">Methanolobus chelungpuianus</name>
    <dbReference type="NCBI Taxonomy" id="502115"/>
    <lineage>
        <taxon>Archaea</taxon>
        <taxon>Methanobacteriati</taxon>
        <taxon>Methanobacteriota</taxon>
        <taxon>Stenosarchaea group</taxon>
        <taxon>Methanomicrobia</taxon>
        <taxon>Methanosarcinales</taxon>
        <taxon>Methanosarcinaceae</taxon>
        <taxon>Methanolobus</taxon>
    </lineage>
</organism>
<feature type="transmembrane region" description="Helical" evidence="11">
    <location>
        <begin position="6"/>
        <end position="28"/>
    </location>
</feature>
<evidence type="ECO:0000313" key="14">
    <source>
        <dbReference type="EMBL" id="MCQ6963324.1"/>
    </source>
</evidence>
<dbReference type="RefSeq" id="WP_256623170.1">
    <property type="nucleotide sequence ID" value="NZ_JTEO01000005.1"/>
</dbReference>
<keyword evidence="5" id="KW-0677">Repeat</keyword>
<evidence type="ECO:0000256" key="10">
    <source>
        <dbReference type="PROSITE-ProRule" id="PRU00703"/>
    </source>
</evidence>
<evidence type="ECO:0000256" key="6">
    <source>
        <dbReference type="ARBA" id="ARBA00022989"/>
    </source>
</evidence>
<comment type="caution">
    <text evidence="14">The sequence shown here is derived from an EMBL/GenBank/DDBJ whole genome shotgun (WGS) entry which is preliminary data.</text>
</comment>
<dbReference type="InterPro" id="IPR044751">
    <property type="entry name" value="Ion_transp-like_CBS"/>
</dbReference>
<dbReference type="Gene3D" id="3.10.580.10">
    <property type="entry name" value="CBS-domain"/>
    <property type="match status" value="1"/>
</dbReference>
<protein>
    <recommendedName>
        <fullName evidence="16">Hemolysin</fullName>
    </recommendedName>
</protein>
<evidence type="ECO:0000259" key="13">
    <source>
        <dbReference type="PROSITE" id="PS51846"/>
    </source>
</evidence>
<dbReference type="SUPFAM" id="SSF54631">
    <property type="entry name" value="CBS-domain pair"/>
    <property type="match status" value="1"/>
</dbReference>
<evidence type="ECO:0000259" key="12">
    <source>
        <dbReference type="PROSITE" id="PS51371"/>
    </source>
</evidence>
<name>A0AAE3HBX4_9EURY</name>
<keyword evidence="4 11" id="KW-0812">Transmembrane</keyword>
<dbReference type="AlphaFoldDB" id="A0AAE3HBX4"/>
<evidence type="ECO:0000256" key="9">
    <source>
        <dbReference type="ARBA" id="ARBA00023167"/>
    </source>
</evidence>
<dbReference type="PROSITE" id="PS51846">
    <property type="entry name" value="CNNM"/>
    <property type="match status" value="1"/>
</dbReference>